<protein>
    <recommendedName>
        <fullName evidence="2 5">DNA mismatch repair protein MutL</fullName>
    </recommendedName>
</protein>
<dbReference type="CDD" id="cd16926">
    <property type="entry name" value="HATPase_MutL-MLH-PMS-like"/>
    <property type="match status" value="1"/>
</dbReference>
<feature type="region of interest" description="Disordered" evidence="7">
    <location>
        <begin position="468"/>
        <end position="599"/>
    </location>
</feature>
<dbReference type="Gene3D" id="3.30.230.10">
    <property type="match status" value="1"/>
</dbReference>
<feature type="compositionally biased region" description="Polar residues" evidence="7">
    <location>
        <begin position="503"/>
        <end position="518"/>
    </location>
</feature>
<dbReference type="InterPro" id="IPR014721">
    <property type="entry name" value="Ribsml_uS5_D2-typ_fold_subgr"/>
</dbReference>
<dbReference type="GO" id="GO:0005524">
    <property type="term" value="F:ATP binding"/>
    <property type="evidence" value="ECO:0007669"/>
    <property type="project" value="InterPro"/>
</dbReference>
<dbReference type="Gene3D" id="3.30.565.10">
    <property type="entry name" value="Histidine kinase-like ATPase, C-terminal domain"/>
    <property type="match status" value="1"/>
</dbReference>
<dbReference type="InterPro" id="IPR020568">
    <property type="entry name" value="Ribosomal_Su5_D2-typ_SF"/>
</dbReference>
<feature type="domain" description="DNA mismatch repair protein S5" evidence="9">
    <location>
        <begin position="346"/>
        <end position="464"/>
    </location>
</feature>
<feature type="compositionally biased region" description="Acidic residues" evidence="7">
    <location>
        <begin position="473"/>
        <end position="486"/>
    </location>
</feature>
<reference evidence="11" key="2">
    <citation type="submission" date="2010-04" db="EMBL/GenBank/DDBJ databases">
        <title>Genome sequence of Salinibacter ruber M8.</title>
        <authorList>
            <consortium name="Genoscope"/>
        </authorList>
    </citation>
    <scope>NUCLEOTIDE SEQUENCE [LARGE SCALE GENOMIC DNA]</scope>
    <source>
        <strain evidence="11">M8</strain>
    </source>
</reference>
<reference evidence="10 11" key="1">
    <citation type="journal article" date="2010" name="ISME J.">
        <title>Fine-scale evolution: genomic, phenotypic and ecological differentiation in two coexisting Salinibacter ruber strains.</title>
        <authorList>
            <person name="Pena A."/>
            <person name="Teeling H."/>
            <person name="Huerta-Cepas J."/>
            <person name="Santos F."/>
            <person name="Yarza P."/>
            <person name="Brito-Echeverria J."/>
            <person name="Lucio M."/>
            <person name="Schmitt-Kopplin P."/>
            <person name="Meseguer I."/>
            <person name="Schenowitz C."/>
            <person name="Dossat C."/>
            <person name="Barbe V."/>
            <person name="Dopazo J."/>
            <person name="Rossello-Mora R."/>
            <person name="Schuler M."/>
            <person name="Glockner F.O."/>
            <person name="Amann R."/>
            <person name="Gabaldon T."/>
            <person name="Anton J."/>
        </authorList>
    </citation>
    <scope>NUCLEOTIDE SEQUENCE [LARGE SCALE GENOMIC DNA]</scope>
    <source>
        <strain evidence="10 11">M8</strain>
    </source>
</reference>
<keyword evidence="3 5" id="KW-0227">DNA damage</keyword>
<evidence type="ECO:0000256" key="4">
    <source>
        <dbReference type="ARBA" id="ARBA00023204"/>
    </source>
</evidence>
<keyword evidence="6" id="KW-0175">Coiled coil</keyword>
<dbReference type="PATRIC" id="fig|761659.10.peg.2084"/>
<evidence type="ECO:0000256" key="1">
    <source>
        <dbReference type="ARBA" id="ARBA00006082"/>
    </source>
</evidence>
<evidence type="ECO:0000259" key="8">
    <source>
        <dbReference type="SMART" id="SM00853"/>
    </source>
</evidence>
<evidence type="ECO:0000256" key="3">
    <source>
        <dbReference type="ARBA" id="ARBA00022763"/>
    </source>
</evidence>
<dbReference type="InterPro" id="IPR013507">
    <property type="entry name" value="DNA_mismatch_S5_2-like"/>
</dbReference>
<dbReference type="SMART" id="SM00853">
    <property type="entry name" value="MutL_C"/>
    <property type="match status" value="1"/>
</dbReference>
<dbReference type="InterPro" id="IPR020667">
    <property type="entry name" value="DNA_mismatch_repair_MutL"/>
</dbReference>
<dbReference type="AlphaFoldDB" id="D5H9Y5"/>
<accession>D5H9Y5</accession>
<comment type="similarity">
    <text evidence="1 5">Belongs to the DNA mismatch repair MutL/HexB family.</text>
</comment>
<evidence type="ECO:0000256" key="5">
    <source>
        <dbReference type="HAMAP-Rule" id="MF_00149"/>
    </source>
</evidence>
<dbReference type="SUPFAM" id="SSF55874">
    <property type="entry name" value="ATPase domain of HSP90 chaperone/DNA topoisomerase II/histidine kinase"/>
    <property type="match status" value="1"/>
</dbReference>
<organism evidence="10 11">
    <name type="scientific">Salinibacter ruber (strain M8)</name>
    <dbReference type="NCBI Taxonomy" id="761659"/>
    <lineage>
        <taxon>Bacteria</taxon>
        <taxon>Pseudomonadati</taxon>
        <taxon>Rhodothermota</taxon>
        <taxon>Rhodothermia</taxon>
        <taxon>Rhodothermales</taxon>
        <taxon>Salinibacteraceae</taxon>
        <taxon>Salinibacter</taxon>
    </lineage>
</organism>
<evidence type="ECO:0000256" key="7">
    <source>
        <dbReference type="SAM" id="MobiDB-lite"/>
    </source>
</evidence>
<dbReference type="Pfam" id="PF08676">
    <property type="entry name" value="MutL_C"/>
    <property type="match status" value="1"/>
</dbReference>
<dbReference type="Gene3D" id="3.30.1540.20">
    <property type="entry name" value="MutL, C-terminal domain, dimerisation subdomain"/>
    <property type="match status" value="1"/>
</dbReference>
<keyword evidence="4 5" id="KW-0234">DNA repair</keyword>
<dbReference type="Pfam" id="PF13589">
    <property type="entry name" value="HATPase_c_3"/>
    <property type="match status" value="1"/>
</dbReference>
<dbReference type="KEGG" id="srm:SRM_01919"/>
<dbReference type="InterPro" id="IPR037198">
    <property type="entry name" value="MutL_C_sf"/>
</dbReference>
<dbReference type="InterPro" id="IPR014762">
    <property type="entry name" value="DNA_mismatch_repair_CS"/>
</dbReference>
<dbReference type="InterPro" id="IPR042121">
    <property type="entry name" value="MutL_C_regsub"/>
</dbReference>
<dbReference type="InterPro" id="IPR042120">
    <property type="entry name" value="MutL_C_dimsub"/>
</dbReference>
<gene>
    <name evidence="5 10" type="primary">mutL</name>
    <name evidence="10" type="ordered locus">SRM_01919</name>
</gene>
<dbReference type="CDD" id="cd00782">
    <property type="entry name" value="MutL_Trans"/>
    <property type="match status" value="1"/>
</dbReference>
<dbReference type="SUPFAM" id="SSF118116">
    <property type="entry name" value="DNA mismatch repair protein MutL"/>
    <property type="match status" value="1"/>
</dbReference>
<dbReference type="PROSITE" id="PS00058">
    <property type="entry name" value="DNA_MISMATCH_REPAIR_1"/>
    <property type="match status" value="1"/>
</dbReference>
<dbReference type="PANTHER" id="PTHR10073">
    <property type="entry name" value="DNA MISMATCH REPAIR PROTEIN MLH, PMS, MUTL"/>
    <property type="match status" value="1"/>
</dbReference>
<dbReference type="GO" id="GO:0140664">
    <property type="term" value="F:ATP-dependent DNA damage sensor activity"/>
    <property type="evidence" value="ECO:0007669"/>
    <property type="project" value="InterPro"/>
</dbReference>
<proteinExistence type="inferred from homology"/>
<feature type="compositionally biased region" description="Low complexity" evidence="7">
    <location>
        <begin position="519"/>
        <end position="536"/>
    </location>
</feature>
<sequence>MCRGAPETRKMRRGKRRAEGRRTPHLGNDGSDRPVRSGAQAFDTQPTRPWVCSVPGAGPGRSTTSPATTIPRRTTTATSDGGCSPAVPRRHSAARSACCSSWPSCFSRCSSTTRCKFSQSVRAVADESSPSGGLIEVMSDRLANQIAAGEVVQRPASVAKELIENALDAGASSIEVLLKDAGSTLVQVIDDGCGMGPGDAERCFERHATSKLRSVDDLERIRTLGFRGEALASIAAVAQVTLKTKRVEDDAGTLVRVEGGEQVEKRPCAIPNGTSVAVRNLFFNVPARRNFLKTPATELKHLTQTVQSLALANPDTAVRLEHDGHEHYDLPAAPDSDWHAATRARILGLFGGDHEDELVAVEDESSDLRLRGFVGAPSFHRKTRGEQFLFVNGRAVTDRYLSHAVKKAYGELVPDGAFPFFALFLAMNPERVDVNVHPQKEEVKFDDQSGIYGFLRSAVRRALGRVHVSPQMDDGDDEADNEEDSPGPESDGTGSGGHAVSGDGTSSPRPTPTSFQPQRSSGDATDSSGRSSSGPSPQSPKPRPENPSVSPGDQSDALYRRPDGGDESSPGDAPASPPHREGGSSSTSAADGAERSGRRPVWGLHDTYVVTPTETGMMLVDQRAAHLRVLYERARAHLRDQQGASQRLLFPHTVDLSPAEVELLDELRDDLDALGFELERLSGRTVSVRGVPADVPDGNEDTILEELLEQYRSAQDAVEDERREHLAKTMAQRSAVDRGQPLSEEERRALLDDLFDCEMPYADPTGTPTIVKLSMEELADRFGR</sequence>
<comment type="function">
    <text evidence="5">This protein is involved in the repair of mismatches in DNA. It is required for dam-dependent methyl-directed DNA mismatch repair. May act as a 'molecular matchmaker', a protein that promotes the formation of a stable complex between two or more DNA-binding proteins in an ATP-dependent manner without itself being part of a final effector complex.</text>
</comment>
<dbReference type="InterPro" id="IPR038973">
    <property type="entry name" value="MutL/Mlh/Pms-like"/>
</dbReference>
<dbReference type="HOGENOM" id="CLU_004131_4_2_10"/>
<dbReference type="HAMAP" id="MF_00149">
    <property type="entry name" value="DNA_mis_repair"/>
    <property type="match status" value="1"/>
</dbReference>
<dbReference type="FunFam" id="3.30.565.10:FF:000003">
    <property type="entry name" value="DNA mismatch repair endonuclease MutL"/>
    <property type="match status" value="1"/>
</dbReference>
<evidence type="ECO:0000259" key="9">
    <source>
        <dbReference type="SMART" id="SM01340"/>
    </source>
</evidence>
<feature type="compositionally biased region" description="Low complexity" evidence="7">
    <location>
        <begin position="61"/>
        <end position="79"/>
    </location>
</feature>
<evidence type="ECO:0000313" key="11">
    <source>
        <dbReference type="Proteomes" id="UP000000933"/>
    </source>
</evidence>
<dbReference type="InterPro" id="IPR036890">
    <property type="entry name" value="HATPase_C_sf"/>
</dbReference>
<dbReference type="SMART" id="SM01340">
    <property type="entry name" value="DNA_mis_repair"/>
    <property type="match status" value="1"/>
</dbReference>
<dbReference type="GO" id="GO:0030983">
    <property type="term" value="F:mismatched DNA binding"/>
    <property type="evidence" value="ECO:0007669"/>
    <property type="project" value="InterPro"/>
</dbReference>
<dbReference type="GO" id="GO:0032300">
    <property type="term" value="C:mismatch repair complex"/>
    <property type="evidence" value="ECO:0007669"/>
    <property type="project" value="InterPro"/>
</dbReference>
<evidence type="ECO:0000313" key="10">
    <source>
        <dbReference type="EMBL" id="CBH24840.1"/>
    </source>
</evidence>
<feature type="region of interest" description="Disordered" evidence="7">
    <location>
        <begin position="1"/>
        <end position="85"/>
    </location>
</feature>
<dbReference type="PANTHER" id="PTHR10073:SF12">
    <property type="entry name" value="DNA MISMATCH REPAIR PROTEIN MLH1"/>
    <property type="match status" value="1"/>
</dbReference>
<dbReference type="InterPro" id="IPR014790">
    <property type="entry name" value="MutL_C"/>
</dbReference>
<evidence type="ECO:0000256" key="6">
    <source>
        <dbReference type="SAM" id="Coils"/>
    </source>
</evidence>
<evidence type="ECO:0000256" key="2">
    <source>
        <dbReference type="ARBA" id="ARBA00021975"/>
    </source>
</evidence>
<dbReference type="Gene3D" id="3.30.1370.100">
    <property type="entry name" value="MutL, C-terminal domain, regulatory subdomain"/>
    <property type="match status" value="1"/>
</dbReference>
<dbReference type="InterPro" id="IPR002099">
    <property type="entry name" value="MutL/Mlh/PMS"/>
</dbReference>
<dbReference type="GO" id="GO:0016887">
    <property type="term" value="F:ATP hydrolysis activity"/>
    <property type="evidence" value="ECO:0007669"/>
    <property type="project" value="InterPro"/>
</dbReference>
<dbReference type="NCBIfam" id="TIGR00585">
    <property type="entry name" value="mutl"/>
    <property type="match status" value="1"/>
</dbReference>
<feature type="coiled-coil region" evidence="6">
    <location>
        <begin position="664"/>
        <end position="728"/>
    </location>
</feature>
<dbReference type="Pfam" id="PF01119">
    <property type="entry name" value="DNA_mis_repair"/>
    <property type="match status" value="1"/>
</dbReference>
<dbReference type="GO" id="GO:0006298">
    <property type="term" value="P:mismatch repair"/>
    <property type="evidence" value="ECO:0007669"/>
    <property type="project" value="UniProtKB-UniRule"/>
</dbReference>
<feature type="domain" description="MutL C-terminal dimerisation" evidence="8">
    <location>
        <begin position="600"/>
        <end position="742"/>
    </location>
</feature>
<feature type="compositionally biased region" description="Basic residues" evidence="7">
    <location>
        <begin position="10"/>
        <end position="19"/>
    </location>
</feature>
<dbReference type="EMBL" id="FP565814">
    <property type="protein sequence ID" value="CBH24840.1"/>
    <property type="molecule type" value="Genomic_DNA"/>
</dbReference>
<dbReference type="Proteomes" id="UP000000933">
    <property type="component" value="Chromosome"/>
</dbReference>
<name>D5H9Y5_SALRM</name>
<dbReference type="SUPFAM" id="SSF54211">
    <property type="entry name" value="Ribosomal protein S5 domain 2-like"/>
    <property type="match status" value="1"/>
</dbReference>